<dbReference type="GO" id="GO:0006352">
    <property type="term" value="P:DNA-templated transcription initiation"/>
    <property type="evidence" value="ECO:0007669"/>
    <property type="project" value="InterPro"/>
</dbReference>
<keyword evidence="5" id="KW-0804">Transcription</keyword>
<dbReference type="InterPro" id="IPR013325">
    <property type="entry name" value="RNA_pol_sigma_r2"/>
</dbReference>
<organism evidence="8 9">
    <name type="scientific">Xanthomonas theicola</name>
    <dbReference type="NCBI Taxonomy" id="56464"/>
    <lineage>
        <taxon>Bacteria</taxon>
        <taxon>Pseudomonadati</taxon>
        <taxon>Pseudomonadota</taxon>
        <taxon>Gammaproteobacteria</taxon>
        <taxon>Lysobacterales</taxon>
        <taxon>Lysobacteraceae</taxon>
        <taxon>Xanthomonas</taxon>
    </lineage>
</organism>
<dbReference type="Pfam" id="PF04542">
    <property type="entry name" value="Sigma70_r2"/>
    <property type="match status" value="1"/>
</dbReference>
<evidence type="ECO:0000256" key="5">
    <source>
        <dbReference type="ARBA" id="ARBA00023163"/>
    </source>
</evidence>
<evidence type="ECO:0000313" key="8">
    <source>
        <dbReference type="EMBL" id="PPT90233.1"/>
    </source>
</evidence>
<dbReference type="Gene3D" id="1.10.1740.10">
    <property type="match status" value="1"/>
</dbReference>
<comment type="caution">
    <text evidence="8">The sequence shown here is derived from an EMBL/GenBank/DDBJ whole genome shotgun (WGS) entry which is preliminary data.</text>
</comment>
<comment type="similarity">
    <text evidence="1">Belongs to the sigma-70 factor family. ECF subfamily.</text>
</comment>
<dbReference type="InterPro" id="IPR013324">
    <property type="entry name" value="RNA_pol_sigma_r3/r4-like"/>
</dbReference>
<evidence type="ECO:0000256" key="2">
    <source>
        <dbReference type="ARBA" id="ARBA00023015"/>
    </source>
</evidence>
<dbReference type="GO" id="GO:0016987">
    <property type="term" value="F:sigma factor activity"/>
    <property type="evidence" value="ECO:0007669"/>
    <property type="project" value="UniProtKB-KW"/>
</dbReference>
<dbReference type="OrthoDB" id="9029451at2"/>
<reference evidence="8 9" key="1">
    <citation type="submission" date="2016-08" db="EMBL/GenBank/DDBJ databases">
        <title>Evolution of the type three secretion system and type three effector repertoires in Xanthomonas.</title>
        <authorList>
            <person name="Merda D."/>
            <person name="Briand M."/>
            <person name="Bosis E."/>
            <person name="Rousseau C."/>
            <person name="Portier P."/>
            <person name="Jacques M.-A."/>
            <person name="Fischer-Le Saux M."/>
        </authorList>
    </citation>
    <scope>NUCLEOTIDE SEQUENCE [LARGE SCALE GENOMIC DNA]</scope>
    <source>
        <strain evidence="8 9">CFBP 4691</strain>
    </source>
</reference>
<keyword evidence="9" id="KW-1185">Reference proteome</keyword>
<dbReference type="SUPFAM" id="SSF88659">
    <property type="entry name" value="Sigma3 and sigma4 domains of RNA polymerase sigma factors"/>
    <property type="match status" value="1"/>
</dbReference>
<feature type="domain" description="RNA polymerase sigma factor 70 region 4 type 2" evidence="7">
    <location>
        <begin position="130"/>
        <end position="182"/>
    </location>
</feature>
<evidence type="ECO:0000259" key="7">
    <source>
        <dbReference type="Pfam" id="PF08281"/>
    </source>
</evidence>
<gene>
    <name evidence="8" type="ORF">XthCFBP4691_13435</name>
</gene>
<dbReference type="SUPFAM" id="SSF88946">
    <property type="entry name" value="Sigma2 domain of RNA polymerase sigma factors"/>
    <property type="match status" value="1"/>
</dbReference>
<dbReference type="InterPro" id="IPR039425">
    <property type="entry name" value="RNA_pol_sigma-70-like"/>
</dbReference>
<dbReference type="EMBL" id="MIGX01000067">
    <property type="protein sequence ID" value="PPT90233.1"/>
    <property type="molecule type" value="Genomic_DNA"/>
</dbReference>
<dbReference type="Pfam" id="PF08281">
    <property type="entry name" value="Sigma70_r4_2"/>
    <property type="match status" value="1"/>
</dbReference>
<evidence type="ECO:0000256" key="3">
    <source>
        <dbReference type="ARBA" id="ARBA00023082"/>
    </source>
</evidence>
<keyword evidence="3" id="KW-0731">Sigma factor</keyword>
<dbReference type="PANTHER" id="PTHR43133">
    <property type="entry name" value="RNA POLYMERASE ECF-TYPE SIGMA FACTO"/>
    <property type="match status" value="1"/>
</dbReference>
<dbReference type="InterPro" id="IPR013249">
    <property type="entry name" value="RNA_pol_sigma70_r4_t2"/>
</dbReference>
<dbReference type="Proteomes" id="UP000239898">
    <property type="component" value="Unassembled WGS sequence"/>
</dbReference>
<dbReference type="InterPro" id="IPR036388">
    <property type="entry name" value="WH-like_DNA-bd_sf"/>
</dbReference>
<feature type="domain" description="RNA polymerase sigma-70 region 2" evidence="6">
    <location>
        <begin position="30"/>
        <end position="95"/>
    </location>
</feature>
<evidence type="ECO:0000259" key="6">
    <source>
        <dbReference type="Pfam" id="PF04542"/>
    </source>
</evidence>
<dbReference type="AlphaFoldDB" id="A0A2S6ZD79"/>
<accession>A0A2S6ZD79</accession>
<protein>
    <recommendedName>
        <fullName evidence="10">RNA polymerase subunit sigma-70</fullName>
    </recommendedName>
</protein>
<sequence>MDVAKGKGKGNADGGRFARADEMFTHAWRTALPDLRRRALRLVNGRLDAAEDLLSDTAVKALLFIRRSPDAMTDPQGFLFVVLRHVFLDAVRRRRSGAGPLDQQQAKDVDTVADRAMTALQRAELDDQLQRVVAAVAALTRAQRRLFAYRFVDELPYPMIATLLSINQPLVRKRVELLRKRLRLALVAE</sequence>
<evidence type="ECO:0000256" key="4">
    <source>
        <dbReference type="ARBA" id="ARBA00023125"/>
    </source>
</evidence>
<dbReference type="InterPro" id="IPR014284">
    <property type="entry name" value="RNA_pol_sigma-70_dom"/>
</dbReference>
<dbReference type="PANTHER" id="PTHR43133:SF8">
    <property type="entry name" value="RNA POLYMERASE SIGMA FACTOR HI_1459-RELATED"/>
    <property type="match status" value="1"/>
</dbReference>
<proteinExistence type="inferred from homology"/>
<evidence type="ECO:0000256" key="1">
    <source>
        <dbReference type="ARBA" id="ARBA00010641"/>
    </source>
</evidence>
<dbReference type="GO" id="GO:0003677">
    <property type="term" value="F:DNA binding"/>
    <property type="evidence" value="ECO:0007669"/>
    <property type="project" value="UniProtKB-KW"/>
</dbReference>
<keyword evidence="2" id="KW-0805">Transcription regulation</keyword>
<evidence type="ECO:0008006" key="10">
    <source>
        <dbReference type="Google" id="ProtNLM"/>
    </source>
</evidence>
<name>A0A2S6ZD79_9XANT</name>
<keyword evidence="4" id="KW-0238">DNA-binding</keyword>
<dbReference type="NCBIfam" id="TIGR02937">
    <property type="entry name" value="sigma70-ECF"/>
    <property type="match status" value="1"/>
</dbReference>
<dbReference type="Gene3D" id="1.10.10.10">
    <property type="entry name" value="Winged helix-like DNA-binding domain superfamily/Winged helix DNA-binding domain"/>
    <property type="match status" value="1"/>
</dbReference>
<evidence type="ECO:0000313" key="9">
    <source>
        <dbReference type="Proteomes" id="UP000239898"/>
    </source>
</evidence>
<dbReference type="InterPro" id="IPR007627">
    <property type="entry name" value="RNA_pol_sigma70_r2"/>
</dbReference>